<evidence type="ECO:0000313" key="2">
    <source>
        <dbReference type="EMBL" id="PUZ25040.1"/>
    </source>
</evidence>
<dbReference type="Proteomes" id="UP000244450">
    <property type="component" value="Unassembled WGS sequence"/>
</dbReference>
<sequence>MQTDINHPANPLNKQPDPAERRTLSGEGFFKSSWQNGETKREKWAAQFMAAHLSAFNSFPPVHVLDEYARESVKAAEALEKALNERQNESK</sequence>
<evidence type="ECO:0000313" key="3">
    <source>
        <dbReference type="Proteomes" id="UP000244450"/>
    </source>
</evidence>
<reference evidence="2 3" key="1">
    <citation type="submission" date="2018-04" db="EMBL/GenBank/DDBJ databases">
        <title>Chitinophaga fuyangensis sp. nov., isolated from soil in a chemical factory.</title>
        <authorList>
            <person name="Chen K."/>
        </authorList>
    </citation>
    <scope>NUCLEOTIDE SEQUENCE [LARGE SCALE GENOMIC DNA]</scope>
    <source>
        <strain evidence="2 3">LY-1</strain>
    </source>
</reference>
<dbReference type="AlphaFoldDB" id="A0A2T7BFI1"/>
<feature type="region of interest" description="Disordered" evidence="1">
    <location>
        <begin position="1"/>
        <end position="23"/>
    </location>
</feature>
<name>A0A2T7BFI1_9BACT</name>
<protein>
    <submittedName>
        <fullName evidence="2">Uncharacterized protein</fullName>
    </submittedName>
</protein>
<dbReference type="EMBL" id="QCYK01000002">
    <property type="protein sequence ID" value="PUZ25040.1"/>
    <property type="molecule type" value="Genomic_DNA"/>
</dbReference>
<evidence type="ECO:0000256" key="1">
    <source>
        <dbReference type="SAM" id="MobiDB-lite"/>
    </source>
</evidence>
<organism evidence="2 3">
    <name type="scientific">Chitinophaga parva</name>
    <dbReference type="NCBI Taxonomy" id="2169414"/>
    <lineage>
        <taxon>Bacteria</taxon>
        <taxon>Pseudomonadati</taxon>
        <taxon>Bacteroidota</taxon>
        <taxon>Chitinophagia</taxon>
        <taxon>Chitinophagales</taxon>
        <taxon>Chitinophagaceae</taxon>
        <taxon>Chitinophaga</taxon>
    </lineage>
</organism>
<accession>A0A2T7BFI1</accession>
<comment type="caution">
    <text evidence="2">The sequence shown here is derived from an EMBL/GenBank/DDBJ whole genome shotgun (WGS) entry which is preliminary data.</text>
</comment>
<keyword evidence="3" id="KW-1185">Reference proteome</keyword>
<proteinExistence type="predicted"/>
<gene>
    <name evidence="2" type="ORF">DCC81_12055</name>
</gene>
<dbReference type="RefSeq" id="WP_108686877.1">
    <property type="nucleotide sequence ID" value="NZ_QCYK01000002.1"/>
</dbReference>